<feature type="region of interest" description="Disordered" evidence="1">
    <location>
        <begin position="573"/>
        <end position="598"/>
    </location>
</feature>
<dbReference type="Proteomes" id="UP001371218">
    <property type="component" value="Unassembled WGS sequence"/>
</dbReference>
<feature type="compositionally biased region" description="Acidic residues" evidence="1">
    <location>
        <begin position="577"/>
        <end position="589"/>
    </location>
</feature>
<reference evidence="4 5" key="1">
    <citation type="submission" date="2024-04" db="EMBL/GenBank/DDBJ databases">
        <title>Novel species of the genus Ideonella isolated from streams.</title>
        <authorList>
            <person name="Lu H."/>
        </authorList>
    </citation>
    <scope>NUCLEOTIDE SEQUENCE [LARGE SCALE GENOMIC DNA]</scope>
    <source>
        <strain evidence="4 5">DXS29W</strain>
    </source>
</reference>
<evidence type="ECO:0000259" key="3">
    <source>
        <dbReference type="Pfam" id="PF25135"/>
    </source>
</evidence>
<dbReference type="InterPro" id="IPR056724">
    <property type="entry name" value="DUF7822"/>
</dbReference>
<organism evidence="4 5">
    <name type="scientific">Ideonella lacteola</name>
    <dbReference type="NCBI Taxonomy" id="2984193"/>
    <lineage>
        <taxon>Bacteria</taxon>
        <taxon>Pseudomonadati</taxon>
        <taxon>Pseudomonadota</taxon>
        <taxon>Betaproteobacteria</taxon>
        <taxon>Burkholderiales</taxon>
        <taxon>Sphaerotilaceae</taxon>
        <taxon>Ideonella</taxon>
    </lineage>
</organism>
<feature type="domain" description="DUF6630" evidence="2">
    <location>
        <begin position="544"/>
        <end position="711"/>
    </location>
</feature>
<dbReference type="Pfam" id="PF25135">
    <property type="entry name" value="DUF7822"/>
    <property type="match status" value="1"/>
</dbReference>
<name>A0ABU9BJ53_9BURK</name>
<sequence length="717" mass="79447">MNPVYLYWAEAEPTLENWAQLNTRGIAEWSDAVPLLFLWLIGPTPRRCVWPAYNDGPQPPALICPWDEASGRLQALRARLQRPEHAHDGAALRQSLQGVLEAFADTQTGHLVFDASMLMHAEHGRKYDKPGYRKAFEQLQSQATALAAEWADETRTAPALQLLLAQPVTSVGYWGAEVATGCWQDPSEYPDDLPDFLAEYSGSWYDDGKSAAEYDTKLGAYVVRRCQRGQPHQEGAVTAYGRWLVPVGPHRVLTNRYDDDAKRAWITLLRPADSPNDERYGLLDSNGIEVLPAIFTHVSTVGDRLVLCQAPDSPRGVDGEASYELRRIDTGEVIEQQLGGRFFHGRGDGYIEAERADMDGPNRMALLDFDGRRVTDFAFSGFSPFHKRHKVAMAARDGRWGLINARGEVILPMVYDRMSMKNGGGPPHFHGDSVLIFTVEHDAEGNAIHGSDRVGIADKHGRVIVPPTMHPWHLQWAFDKNGCMLVHQDDLLYHLHADGSLSAPLGSRQATLDEMKRQFDQRWQRGEPADASTLAGEVDREACRELIGLLCRGMDDTAATLQAQLDDWLDEAAAGSSDEDSDAADDEDGPSSFHVMPDDGPATPFFRAIAYALRDHSVWMHLDWKAADEVPHAAAHLPDIKALQTFHWDGLANGEDMQDGLEALAAHMRVAGWSLISFDTQADDYLIGAVAEVDTDRCLALAQALRVPIRLVSEPDA</sequence>
<accession>A0ABU9BJ53</accession>
<dbReference type="EMBL" id="JBBUTG010000002">
    <property type="protein sequence ID" value="MEK8029997.1"/>
    <property type="molecule type" value="Genomic_DNA"/>
</dbReference>
<dbReference type="InterPro" id="IPR032774">
    <property type="entry name" value="WG_beta_rep"/>
</dbReference>
<dbReference type="Pfam" id="PF14903">
    <property type="entry name" value="WG_beta_rep"/>
    <property type="match status" value="1"/>
</dbReference>
<dbReference type="InterPro" id="IPR046582">
    <property type="entry name" value="DUF6630"/>
</dbReference>
<evidence type="ECO:0000256" key="1">
    <source>
        <dbReference type="SAM" id="MobiDB-lite"/>
    </source>
</evidence>
<evidence type="ECO:0000259" key="2">
    <source>
        <dbReference type="Pfam" id="PF20335"/>
    </source>
</evidence>
<evidence type="ECO:0000313" key="5">
    <source>
        <dbReference type="Proteomes" id="UP001371218"/>
    </source>
</evidence>
<keyword evidence="5" id="KW-1185">Reference proteome</keyword>
<gene>
    <name evidence="4" type="ORF">AACH06_04105</name>
</gene>
<evidence type="ECO:0000313" key="4">
    <source>
        <dbReference type="EMBL" id="MEK8029997.1"/>
    </source>
</evidence>
<comment type="caution">
    <text evidence="4">The sequence shown here is derived from an EMBL/GenBank/DDBJ whole genome shotgun (WGS) entry which is preliminary data.</text>
</comment>
<dbReference type="Pfam" id="PF20335">
    <property type="entry name" value="DUF6630"/>
    <property type="match status" value="1"/>
</dbReference>
<feature type="domain" description="DUF7822" evidence="3">
    <location>
        <begin position="16"/>
        <end position="146"/>
    </location>
</feature>
<dbReference type="RefSeq" id="WP_341424358.1">
    <property type="nucleotide sequence ID" value="NZ_JBBUTG010000002.1"/>
</dbReference>
<protein>
    <submittedName>
        <fullName evidence="4">WG repeat-containing protein</fullName>
    </submittedName>
</protein>
<proteinExistence type="predicted"/>